<evidence type="ECO:0000313" key="1">
    <source>
        <dbReference type="EMBL" id="KAI3722219.1"/>
    </source>
</evidence>
<keyword evidence="2" id="KW-1185">Reference proteome</keyword>
<dbReference type="Proteomes" id="UP001055811">
    <property type="component" value="Linkage Group LG06"/>
</dbReference>
<reference evidence="2" key="1">
    <citation type="journal article" date="2022" name="Mol. Ecol. Resour.">
        <title>The genomes of chicory, endive, great burdock and yacon provide insights into Asteraceae palaeo-polyploidization history and plant inulin production.</title>
        <authorList>
            <person name="Fan W."/>
            <person name="Wang S."/>
            <person name="Wang H."/>
            <person name="Wang A."/>
            <person name="Jiang F."/>
            <person name="Liu H."/>
            <person name="Zhao H."/>
            <person name="Xu D."/>
            <person name="Zhang Y."/>
        </authorList>
    </citation>
    <scope>NUCLEOTIDE SEQUENCE [LARGE SCALE GENOMIC DNA]</scope>
    <source>
        <strain evidence="2">cv. Punajuju</strain>
    </source>
</reference>
<gene>
    <name evidence="1" type="ORF">L2E82_33250</name>
</gene>
<sequence>MISVPLLSLLSSLQLPPLSTNALAPCLGHAYTIRSYLSHQFSIPPFHSSPPYEHSTKQKAEFTSCFVQVLHQTWRCSLLYTKQLATGFTELLFTMVYSVQFLSELKDVTDP</sequence>
<name>A0ACB9BJQ1_CICIN</name>
<dbReference type="EMBL" id="CM042014">
    <property type="protein sequence ID" value="KAI3722219.1"/>
    <property type="molecule type" value="Genomic_DNA"/>
</dbReference>
<reference evidence="1 2" key="2">
    <citation type="journal article" date="2022" name="Mol. Ecol. Resour.">
        <title>The genomes of chicory, endive, great burdock and yacon provide insights into Asteraceae paleo-polyploidization history and plant inulin production.</title>
        <authorList>
            <person name="Fan W."/>
            <person name="Wang S."/>
            <person name="Wang H."/>
            <person name="Wang A."/>
            <person name="Jiang F."/>
            <person name="Liu H."/>
            <person name="Zhao H."/>
            <person name="Xu D."/>
            <person name="Zhang Y."/>
        </authorList>
    </citation>
    <scope>NUCLEOTIDE SEQUENCE [LARGE SCALE GENOMIC DNA]</scope>
    <source>
        <strain evidence="2">cv. Punajuju</strain>
        <tissue evidence="1">Leaves</tissue>
    </source>
</reference>
<organism evidence="1 2">
    <name type="scientific">Cichorium intybus</name>
    <name type="common">Chicory</name>
    <dbReference type="NCBI Taxonomy" id="13427"/>
    <lineage>
        <taxon>Eukaryota</taxon>
        <taxon>Viridiplantae</taxon>
        <taxon>Streptophyta</taxon>
        <taxon>Embryophyta</taxon>
        <taxon>Tracheophyta</taxon>
        <taxon>Spermatophyta</taxon>
        <taxon>Magnoliopsida</taxon>
        <taxon>eudicotyledons</taxon>
        <taxon>Gunneridae</taxon>
        <taxon>Pentapetalae</taxon>
        <taxon>asterids</taxon>
        <taxon>campanulids</taxon>
        <taxon>Asterales</taxon>
        <taxon>Asteraceae</taxon>
        <taxon>Cichorioideae</taxon>
        <taxon>Cichorieae</taxon>
        <taxon>Cichoriinae</taxon>
        <taxon>Cichorium</taxon>
    </lineage>
</organism>
<evidence type="ECO:0000313" key="2">
    <source>
        <dbReference type="Proteomes" id="UP001055811"/>
    </source>
</evidence>
<proteinExistence type="predicted"/>
<comment type="caution">
    <text evidence="1">The sequence shown here is derived from an EMBL/GenBank/DDBJ whole genome shotgun (WGS) entry which is preliminary data.</text>
</comment>
<protein>
    <submittedName>
        <fullName evidence="1">Uncharacterized protein</fullName>
    </submittedName>
</protein>
<accession>A0ACB9BJQ1</accession>